<dbReference type="InterPro" id="IPR003474">
    <property type="entry name" value="Glcn_transporter"/>
</dbReference>
<proteinExistence type="predicted"/>
<reference evidence="2 3" key="1">
    <citation type="submission" date="2015-03" db="EMBL/GenBank/DDBJ databases">
        <authorList>
            <person name="Murphy D."/>
        </authorList>
    </citation>
    <scope>NUCLEOTIDE SEQUENCE [LARGE SCALE GENOMIC DNA]</scope>
    <source>
        <strain evidence="2 3">KMM 520</strain>
    </source>
</reference>
<dbReference type="GO" id="GO:0005886">
    <property type="term" value="C:plasma membrane"/>
    <property type="evidence" value="ECO:0007669"/>
    <property type="project" value="TreeGrafter"/>
</dbReference>
<dbReference type="PATRIC" id="fig|1315283.4.peg.3068"/>
<sequence length="204" mass="20961">MLHPITGLIPLLVVLVLSFTLHDTLQQTALIIALLGGVLSIMVINFKYFHDLAGAVNVGTTGALVAIGNTAAVVGFGAVAKVSPAFTAAVEVMTHMPGNELVGAAVAVSVIAGLTGSASGGQVIALPLVAPGYIDMGVNPEQLHRVVAISSGALDTLPHNGYVVTLIRAICKETHQRAYWSMAALTTVVPLIGVALAISLFIFF</sequence>
<feature type="transmembrane region" description="Helical" evidence="1">
    <location>
        <begin position="30"/>
        <end position="49"/>
    </location>
</feature>
<dbReference type="EMBL" id="CP011034">
    <property type="protein sequence ID" value="ALS34477.1"/>
    <property type="molecule type" value="Genomic_DNA"/>
</dbReference>
<protein>
    <recommendedName>
        <fullName evidence="4">Citrate transporter-like domain-containing protein</fullName>
    </recommendedName>
</protein>
<keyword evidence="1" id="KW-1133">Transmembrane helix</keyword>
<organism evidence="2">
    <name type="scientific">Pseudoalteromonas translucida KMM 520</name>
    <dbReference type="NCBI Taxonomy" id="1315283"/>
    <lineage>
        <taxon>Bacteria</taxon>
        <taxon>Pseudomonadati</taxon>
        <taxon>Pseudomonadota</taxon>
        <taxon>Gammaproteobacteria</taxon>
        <taxon>Alteromonadales</taxon>
        <taxon>Pseudoalteromonadaceae</taxon>
        <taxon>Pseudoalteromonas</taxon>
    </lineage>
</organism>
<dbReference type="GO" id="GO:0015128">
    <property type="term" value="F:gluconate transmembrane transporter activity"/>
    <property type="evidence" value="ECO:0007669"/>
    <property type="project" value="InterPro"/>
</dbReference>
<dbReference type="KEGG" id="ptn:PTRA_a3515"/>
<feature type="transmembrane region" description="Helical" evidence="1">
    <location>
        <begin position="178"/>
        <end position="203"/>
    </location>
</feature>
<dbReference type="PANTHER" id="PTHR30354">
    <property type="entry name" value="GNT FAMILY GLUCONATE TRANSPORTER"/>
    <property type="match status" value="1"/>
</dbReference>
<keyword evidence="1" id="KW-0472">Membrane</keyword>
<gene>
    <name evidence="2" type="ORF">PTRA_a3515</name>
</gene>
<dbReference type="PANTHER" id="PTHR30354:SF7">
    <property type="entry name" value="BLL7963 PROTEIN"/>
    <property type="match status" value="1"/>
</dbReference>
<feature type="transmembrane region" description="Helical" evidence="1">
    <location>
        <begin position="102"/>
        <end position="126"/>
    </location>
</feature>
<accession>A0A0U2V9R7</accession>
<evidence type="ECO:0000313" key="2">
    <source>
        <dbReference type="EMBL" id="ALS34477.1"/>
    </source>
</evidence>
<keyword evidence="1" id="KW-0812">Transmembrane</keyword>
<evidence type="ECO:0000256" key="1">
    <source>
        <dbReference type="SAM" id="Phobius"/>
    </source>
</evidence>
<dbReference type="Proteomes" id="UP000065261">
    <property type="component" value="Chromosome I"/>
</dbReference>
<evidence type="ECO:0000313" key="3">
    <source>
        <dbReference type="Proteomes" id="UP000065261"/>
    </source>
</evidence>
<dbReference type="AlphaFoldDB" id="A0A0U2V9R7"/>
<name>A0A0U2V9R7_9GAMM</name>
<evidence type="ECO:0008006" key="4">
    <source>
        <dbReference type="Google" id="ProtNLM"/>
    </source>
</evidence>
<feature type="transmembrane region" description="Helical" evidence="1">
    <location>
        <begin position="61"/>
        <end position="82"/>
    </location>
</feature>